<feature type="transmembrane region" description="Helical" evidence="5">
    <location>
        <begin position="114"/>
        <end position="135"/>
    </location>
</feature>
<gene>
    <name evidence="6" type="ORF">C0W41_13160</name>
</gene>
<feature type="transmembrane region" description="Helical" evidence="5">
    <location>
        <begin position="302"/>
        <end position="322"/>
    </location>
</feature>
<organism evidence="6 7">
    <name type="scientific">Photobacterium angustum</name>
    <dbReference type="NCBI Taxonomy" id="661"/>
    <lineage>
        <taxon>Bacteria</taxon>
        <taxon>Pseudomonadati</taxon>
        <taxon>Pseudomonadota</taxon>
        <taxon>Gammaproteobacteria</taxon>
        <taxon>Vibrionales</taxon>
        <taxon>Vibrionaceae</taxon>
        <taxon>Photobacterium</taxon>
    </lineage>
</organism>
<evidence type="ECO:0000313" key="7">
    <source>
        <dbReference type="Proteomes" id="UP000241440"/>
    </source>
</evidence>
<feature type="transmembrane region" description="Helical" evidence="5">
    <location>
        <begin position="88"/>
        <end position="108"/>
    </location>
</feature>
<feature type="transmembrane region" description="Helical" evidence="5">
    <location>
        <begin position="181"/>
        <end position="202"/>
    </location>
</feature>
<evidence type="ECO:0000313" key="6">
    <source>
        <dbReference type="EMBL" id="PSX06964.1"/>
    </source>
</evidence>
<keyword evidence="4 5" id="KW-0472">Membrane</keyword>
<sequence length="428" mass="47949">MNIRKLISKNKDIEKIINNSGWLLFDKLCRLGIGLIVSAWVARYLGPHEYGKLAFALAYLAFFQAVCILGLDNIIVRDIAREKLKSGEIIGTTFLLRTLSGVFLWVVSVAMMSILHGISSQITIITALCAFSLIFQVSDTIDLWFQSQSNSKRTVVVKLSSYLISNSLKVCLILNNASIEYFAAVIAIEGGISFIGLIFSYRKFPANKLSISREMAVKLLKESWPYIFSSLSVIVYMRIDQLMIKSYLGEKELGIYAAVLPLAMIWTFIPTTLTTSLAPFIARKKREGEDKYWYILKNIFRLYALLGWIICICVVIAAPFIVNLLFGNAYSNGVLVLQIIIFTNLFINMGVAQSLWILNEGKSKLAMYKTFIGAIVCIVSNMILIPIYGIYGAAVSAVLAQFISTFISNVFISKKIFVLQLKSLFLLK</sequence>
<dbReference type="EMBL" id="PYOY01000006">
    <property type="protein sequence ID" value="PSX06964.1"/>
    <property type="molecule type" value="Genomic_DNA"/>
</dbReference>
<feature type="transmembrane region" description="Helical" evidence="5">
    <location>
        <begin position="53"/>
        <end position="76"/>
    </location>
</feature>
<proteinExistence type="predicted"/>
<dbReference type="InterPro" id="IPR052556">
    <property type="entry name" value="PolySynth_Transporter"/>
</dbReference>
<feature type="transmembrane region" description="Helical" evidence="5">
    <location>
        <begin position="370"/>
        <end position="388"/>
    </location>
</feature>
<keyword evidence="3 5" id="KW-1133">Transmembrane helix</keyword>
<protein>
    <submittedName>
        <fullName evidence="6">Flippase</fullName>
    </submittedName>
</protein>
<dbReference type="InterPro" id="IPR002797">
    <property type="entry name" value="Polysacc_synth"/>
</dbReference>
<feature type="transmembrane region" description="Helical" evidence="5">
    <location>
        <begin position="394"/>
        <end position="412"/>
    </location>
</feature>
<evidence type="ECO:0000256" key="2">
    <source>
        <dbReference type="ARBA" id="ARBA00022692"/>
    </source>
</evidence>
<name>A0A855SB64_PHOAN</name>
<dbReference type="Proteomes" id="UP000241440">
    <property type="component" value="Unassembled WGS sequence"/>
</dbReference>
<dbReference type="Pfam" id="PF01943">
    <property type="entry name" value="Polysacc_synt"/>
    <property type="match status" value="1"/>
</dbReference>
<dbReference type="GeneID" id="61229462"/>
<evidence type="ECO:0000256" key="3">
    <source>
        <dbReference type="ARBA" id="ARBA00022989"/>
    </source>
</evidence>
<evidence type="ECO:0000256" key="1">
    <source>
        <dbReference type="ARBA" id="ARBA00004141"/>
    </source>
</evidence>
<dbReference type="CDD" id="cd13128">
    <property type="entry name" value="MATE_Wzx_like"/>
    <property type="match status" value="1"/>
</dbReference>
<evidence type="ECO:0000256" key="4">
    <source>
        <dbReference type="ARBA" id="ARBA00023136"/>
    </source>
</evidence>
<feature type="transmembrane region" description="Helical" evidence="5">
    <location>
        <begin position="155"/>
        <end position="175"/>
    </location>
</feature>
<dbReference type="GO" id="GO:0016020">
    <property type="term" value="C:membrane"/>
    <property type="evidence" value="ECO:0007669"/>
    <property type="project" value="UniProtKB-SubCell"/>
</dbReference>
<comment type="caution">
    <text evidence="6">The sequence shown here is derived from an EMBL/GenBank/DDBJ whole genome shotgun (WGS) entry which is preliminary data.</text>
</comment>
<feature type="transmembrane region" description="Helical" evidence="5">
    <location>
        <begin position="223"/>
        <end position="239"/>
    </location>
</feature>
<feature type="transmembrane region" description="Helical" evidence="5">
    <location>
        <begin position="21"/>
        <end position="41"/>
    </location>
</feature>
<dbReference type="AlphaFoldDB" id="A0A855SB64"/>
<feature type="transmembrane region" description="Helical" evidence="5">
    <location>
        <begin position="334"/>
        <end position="358"/>
    </location>
</feature>
<comment type="subcellular location">
    <subcellularLocation>
        <location evidence="1">Membrane</location>
        <topology evidence="1">Multi-pass membrane protein</topology>
    </subcellularLocation>
</comment>
<evidence type="ECO:0000256" key="5">
    <source>
        <dbReference type="SAM" id="Phobius"/>
    </source>
</evidence>
<accession>A0A855SB64</accession>
<keyword evidence="2 5" id="KW-0812">Transmembrane</keyword>
<dbReference type="PANTHER" id="PTHR43424:SF1">
    <property type="entry name" value="LOCUS PUTATIVE PROTEIN 1-RELATED"/>
    <property type="match status" value="1"/>
</dbReference>
<dbReference type="PANTHER" id="PTHR43424">
    <property type="entry name" value="LOCUS PUTATIVE PROTEIN 1-RELATED"/>
    <property type="match status" value="1"/>
</dbReference>
<dbReference type="RefSeq" id="WP_045131967.1">
    <property type="nucleotide sequence ID" value="NZ_JZSV01000002.1"/>
</dbReference>
<reference evidence="6 7" key="1">
    <citation type="submission" date="2018-01" db="EMBL/GenBank/DDBJ databases">
        <title>Whole genome sequencing of Histamine producing bacteria.</title>
        <authorList>
            <person name="Butler K."/>
        </authorList>
    </citation>
    <scope>NUCLEOTIDE SEQUENCE [LARGE SCALE GENOMIC DNA]</scope>
    <source>
        <strain evidence="6 7">A2-1</strain>
    </source>
</reference>
<feature type="transmembrane region" description="Helical" evidence="5">
    <location>
        <begin position="259"/>
        <end position="281"/>
    </location>
</feature>